<evidence type="ECO:0000313" key="2">
    <source>
        <dbReference type="EMBL" id="CAD8048687.1"/>
    </source>
</evidence>
<keyword evidence="3" id="KW-1185">Reference proteome</keyword>
<reference evidence="2" key="1">
    <citation type="submission" date="2021-01" db="EMBL/GenBank/DDBJ databases">
        <authorList>
            <consortium name="Genoscope - CEA"/>
            <person name="William W."/>
        </authorList>
    </citation>
    <scope>NUCLEOTIDE SEQUENCE</scope>
</reference>
<evidence type="ECO:0000256" key="1">
    <source>
        <dbReference type="SAM" id="SignalP"/>
    </source>
</evidence>
<feature type="signal peptide" evidence="1">
    <location>
        <begin position="1"/>
        <end position="15"/>
    </location>
</feature>
<evidence type="ECO:0000313" key="3">
    <source>
        <dbReference type="Proteomes" id="UP000688137"/>
    </source>
</evidence>
<sequence>MRNMFILIFIGYVQSVDICVQQTTYEQCINLKGEQCKWNGQYCRWSNNYLFGCDPTLNEKLCTKQIGKLDGTIAMCIFDKTCHIIYEQYFLKCSDKLSKSACLSITNPDQLCKWEDDQCMNLNQTEFNNINAIFQNLELSASVCSRITGFLIIHHSILWKLLEYSPDILREAQRKVEIEAGVEFQESKTYQDSNLKDNFIDSNGMFIWYTLSTKQSISDTKLNDFQRYGCIAQEILIENRFIKLFSLSGTIRGVNHVYCKYLNVHPTNAIFTVFTKFECLPTTEDQLQDESYINKNQLQCQDMSGIVCQRFKSSEIKCVIDYTQEFQCRNTNIIVEIDECKTLSGTATHYNCAFVIQQYCYLDISTSKGFDIQILM</sequence>
<dbReference type="EMBL" id="CAJJDM010000010">
    <property type="protein sequence ID" value="CAD8048687.1"/>
    <property type="molecule type" value="Genomic_DNA"/>
</dbReference>
<keyword evidence="1" id="KW-0732">Signal</keyword>
<feature type="chain" id="PRO_5035808338" evidence="1">
    <location>
        <begin position="16"/>
        <end position="376"/>
    </location>
</feature>
<proteinExistence type="predicted"/>
<accession>A0A8S1K4F3</accession>
<comment type="caution">
    <text evidence="2">The sequence shown here is derived from an EMBL/GenBank/DDBJ whole genome shotgun (WGS) entry which is preliminary data.</text>
</comment>
<dbReference type="Proteomes" id="UP000688137">
    <property type="component" value="Unassembled WGS sequence"/>
</dbReference>
<gene>
    <name evidence="2" type="ORF">PPRIM_AZ9-3.1.T0130035</name>
</gene>
<name>A0A8S1K4F3_PARPR</name>
<organism evidence="2 3">
    <name type="scientific">Paramecium primaurelia</name>
    <dbReference type="NCBI Taxonomy" id="5886"/>
    <lineage>
        <taxon>Eukaryota</taxon>
        <taxon>Sar</taxon>
        <taxon>Alveolata</taxon>
        <taxon>Ciliophora</taxon>
        <taxon>Intramacronucleata</taxon>
        <taxon>Oligohymenophorea</taxon>
        <taxon>Peniculida</taxon>
        <taxon>Parameciidae</taxon>
        <taxon>Paramecium</taxon>
    </lineage>
</organism>
<dbReference type="AlphaFoldDB" id="A0A8S1K4F3"/>
<protein>
    <submittedName>
        <fullName evidence="2">Uncharacterized protein</fullName>
    </submittedName>
</protein>